<comment type="caution">
    <text evidence="1">The sequence shown here is derived from an EMBL/GenBank/DDBJ whole genome shotgun (WGS) entry which is preliminary data.</text>
</comment>
<evidence type="ECO:0000313" key="2">
    <source>
        <dbReference type="Proteomes" id="UP000186391"/>
    </source>
</evidence>
<evidence type="ECO:0000313" key="1">
    <source>
        <dbReference type="EMBL" id="OKH11437.1"/>
    </source>
</evidence>
<dbReference type="EMBL" id="MRCA01000018">
    <property type="protein sequence ID" value="OKH11437.1"/>
    <property type="molecule type" value="Genomic_DNA"/>
</dbReference>
<keyword evidence="2" id="KW-1185">Reference proteome</keyword>
<gene>
    <name evidence="1" type="ORF">NIES592_21460</name>
</gene>
<accession>A0A1U7GTW6</accession>
<protein>
    <submittedName>
        <fullName evidence="1">Uncharacterized protein</fullName>
    </submittedName>
</protein>
<organism evidence="1 2">
    <name type="scientific">Fischerella major NIES-592</name>
    <dbReference type="NCBI Taxonomy" id="210994"/>
    <lineage>
        <taxon>Bacteria</taxon>
        <taxon>Bacillati</taxon>
        <taxon>Cyanobacteriota</taxon>
        <taxon>Cyanophyceae</taxon>
        <taxon>Nostocales</taxon>
        <taxon>Hapalosiphonaceae</taxon>
        <taxon>Fischerella</taxon>
    </lineage>
</organism>
<sequence>MLDTIEYEYEYGTQEHWKISNLGGWSQNQNIMASSLFAEAAVSKYAYDVAQKCNKNQRHW</sequence>
<reference evidence="1 2" key="1">
    <citation type="submission" date="2016-11" db="EMBL/GenBank/DDBJ databases">
        <title>Draft Genome Sequences of Nine Cyanobacterial Strains from Diverse Habitats.</title>
        <authorList>
            <person name="Zhu T."/>
            <person name="Hou S."/>
            <person name="Lu X."/>
            <person name="Hess W.R."/>
        </authorList>
    </citation>
    <scope>NUCLEOTIDE SEQUENCE [LARGE SCALE GENOMIC DNA]</scope>
    <source>
        <strain evidence="1 2">NIES-592</strain>
    </source>
</reference>
<name>A0A1U7GTW6_9CYAN</name>
<dbReference type="Proteomes" id="UP000186391">
    <property type="component" value="Unassembled WGS sequence"/>
</dbReference>
<proteinExistence type="predicted"/>
<dbReference type="AlphaFoldDB" id="A0A1U7GTW6"/>